<reference evidence="1 2" key="1">
    <citation type="submission" date="2019-05" db="EMBL/GenBank/DDBJ databases">
        <title>Another draft genome of Portunus trituberculatus and its Hox gene families provides insights of decapod evolution.</title>
        <authorList>
            <person name="Jeong J.-H."/>
            <person name="Song I."/>
            <person name="Kim S."/>
            <person name="Choi T."/>
            <person name="Kim D."/>
            <person name="Ryu S."/>
            <person name="Kim W."/>
        </authorList>
    </citation>
    <scope>NUCLEOTIDE SEQUENCE [LARGE SCALE GENOMIC DNA]</scope>
    <source>
        <tissue evidence="1">Muscle</tissue>
    </source>
</reference>
<dbReference type="AlphaFoldDB" id="A0A5B7KBB1"/>
<comment type="caution">
    <text evidence="1">The sequence shown here is derived from an EMBL/GenBank/DDBJ whole genome shotgun (WGS) entry which is preliminary data.</text>
</comment>
<dbReference type="Proteomes" id="UP000324222">
    <property type="component" value="Unassembled WGS sequence"/>
</dbReference>
<accession>A0A5B7KBB1</accession>
<sequence>MLASPRAVCGATNLTIPVPTEIRRERGSKVRCSAVRCDPTKCCAAYWRIVLLAAVSWGSGWVCLAVEIF</sequence>
<proteinExistence type="predicted"/>
<organism evidence="1 2">
    <name type="scientific">Portunus trituberculatus</name>
    <name type="common">Swimming crab</name>
    <name type="synonym">Neptunus trituberculatus</name>
    <dbReference type="NCBI Taxonomy" id="210409"/>
    <lineage>
        <taxon>Eukaryota</taxon>
        <taxon>Metazoa</taxon>
        <taxon>Ecdysozoa</taxon>
        <taxon>Arthropoda</taxon>
        <taxon>Crustacea</taxon>
        <taxon>Multicrustacea</taxon>
        <taxon>Malacostraca</taxon>
        <taxon>Eumalacostraca</taxon>
        <taxon>Eucarida</taxon>
        <taxon>Decapoda</taxon>
        <taxon>Pleocyemata</taxon>
        <taxon>Brachyura</taxon>
        <taxon>Eubrachyura</taxon>
        <taxon>Portunoidea</taxon>
        <taxon>Portunidae</taxon>
        <taxon>Portuninae</taxon>
        <taxon>Portunus</taxon>
    </lineage>
</organism>
<evidence type="ECO:0000313" key="1">
    <source>
        <dbReference type="EMBL" id="MPD04460.1"/>
    </source>
</evidence>
<protein>
    <submittedName>
        <fullName evidence="1">Uncharacterized protein</fullName>
    </submittedName>
</protein>
<name>A0A5B7KBB1_PORTR</name>
<evidence type="ECO:0000313" key="2">
    <source>
        <dbReference type="Proteomes" id="UP000324222"/>
    </source>
</evidence>
<dbReference type="EMBL" id="VSRR010141145">
    <property type="protein sequence ID" value="MPD04460.1"/>
    <property type="molecule type" value="Genomic_DNA"/>
</dbReference>
<keyword evidence="2" id="KW-1185">Reference proteome</keyword>
<gene>
    <name evidence="1" type="ORF">E2C01_100151</name>
</gene>